<comment type="caution">
    <text evidence="1">The sequence shown here is derived from an EMBL/GenBank/DDBJ whole genome shotgun (WGS) entry which is preliminary data.</text>
</comment>
<evidence type="ECO:0000313" key="2">
    <source>
        <dbReference type="Proteomes" id="UP001500711"/>
    </source>
</evidence>
<gene>
    <name evidence="1" type="ORF">GCM10022267_04100</name>
</gene>
<protein>
    <submittedName>
        <fullName evidence="1">Uncharacterized protein</fullName>
    </submittedName>
</protein>
<proteinExistence type="predicted"/>
<accession>A0ABP6ZWB5</accession>
<evidence type="ECO:0000313" key="1">
    <source>
        <dbReference type="EMBL" id="GAA3621078.1"/>
    </source>
</evidence>
<reference evidence="2" key="1">
    <citation type="journal article" date="2019" name="Int. J. Syst. Evol. Microbiol.">
        <title>The Global Catalogue of Microorganisms (GCM) 10K type strain sequencing project: providing services to taxonomists for standard genome sequencing and annotation.</title>
        <authorList>
            <consortium name="The Broad Institute Genomics Platform"/>
            <consortium name="The Broad Institute Genome Sequencing Center for Infectious Disease"/>
            <person name="Wu L."/>
            <person name="Ma J."/>
        </authorList>
    </citation>
    <scope>NUCLEOTIDE SEQUENCE [LARGE SCALE GENOMIC DNA]</scope>
    <source>
        <strain evidence="2">JCM 17494</strain>
    </source>
</reference>
<organism evidence="1 2">
    <name type="scientific">Lentzea roselyniae</name>
    <dbReference type="NCBI Taxonomy" id="531940"/>
    <lineage>
        <taxon>Bacteria</taxon>
        <taxon>Bacillati</taxon>
        <taxon>Actinomycetota</taxon>
        <taxon>Actinomycetes</taxon>
        <taxon>Pseudonocardiales</taxon>
        <taxon>Pseudonocardiaceae</taxon>
        <taxon>Lentzea</taxon>
    </lineage>
</organism>
<dbReference type="EMBL" id="BAABBE010000001">
    <property type="protein sequence ID" value="GAA3621078.1"/>
    <property type="molecule type" value="Genomic_DNA"/>
</dbReference>
<name>A0ABP6ZWB5_9PSEU</name>
<sequence>MNTTASATVNDVATKFIPATRPAYVTTPVVASINVTIPLDRDDLVALMFFCHTDPGFATDSADDDYLRLLIVDTVVNGGLTFVDETRGEIEEMSTNDPRRVALEFCRHLVARLFPDVPAQTRRPNTRRAITAAPATLVRELVNA</sequence>
<dbReference type="Proteomes" id="UP001500711">
    <property type="component" value="Unassembled WGS sequence"/>
</dbReference>
<keyword evidence="2" id="KW-1185">Reference proteome</keyword>
<dbReference type="RefSeq" id="WP_112232818.1">
    <property type="nucleotide sequence ID" value="NZ_BAABBE010000001.1"/>
</dbReference>